<organism evidence="1 2">
    <name type="scientific">Nitrolancea hollandica Lb</name>
    <dbReference type="NCBI Taxonomy" id="1129897"/>
    <lineage>
        <taxon>Bacteria</taxon>
        <taxon>Pseudomonadati</taxon>
        <taxon>Thermomicrobiota</taxon>
        <taxon>Thermomicrobia</taxon>
        <taxon>Sphaerobacterales</taxon>
        <taxon>Sphaerobacterineae</taxon>
        <taxon>Sphaerobacteraceae</taxon>
        <taxon>Nitrolancea</taxon>
    </lineage>
</organism>
<dbReference type="AlphaFoldDB" id="I4EGA6"/>
<evidence type="ECO:0000313" key="1">
    <source>
        <dbReference type="EMBL" id="CCF83718.1"/>
    </source>
</evidence>
<accession>I4EGA6</accession>
<keyword evidence="2" id="KW-1185">Reference proteome</keyword>
<protein>
    <submittedName>
        <fullName evidence="1">Uncharacterized protein</fullName>
    </submittedName>
</protein>
<evidence type="ECO:0000313" key="2">
    <source>
        <dbReference type="Proteomes" id="UP000004221"/>
    </source>
</evidence>
<proteinExistence type="predicted"/>
<dbReference type="Proteomes" id="UP000004221">
    <property type="component" value="Unassembled WGS sequence"/>
</dbReference>
<gene>
    <name evidence="1" type="ORF">NITHO_2650002</name>
</gene>
<dbReference type="EMBL" id="CAGS01000185">
    <property type="protein sequence ID" value="CCF83718.1"/>
    <property type="molecule type" value="Genomic_DNA"/>
</dbReference>
<sequence>MWRGSQHVKGNIRSDLLPGGSLISAILDRRLMMWSDRGGASRYFGDRWSEQCTSALESWVGTEQPLRSGEPFELEAVIRLDSNPQIAIQAGRHKLVNPDFVLYGRRRDGELVVRAADAKFAVDTIKPVQVSAEALEALLAVEGGLVRETIEQQVRTLLDHEIDVEPGVFVSPISPLTDFLLPRVASGPRAKIHPDDVILIPVDPVEMFQGLPMTPLVGPLARIDRLPVSPREHILSAMYYFRVACACFWMWAEEHAPILSLEPAPGGTAATVGPEVERRARRQESAFGLVSQWMDEIDEVARARRSFYDVARMPVAMRDLRTMVEAAGRTGERGLIRQVRGRLEQEYRQLLVEEVGEVPSRPSRPLPDILLDVARANKRLAPELKDLAARLVASPPRLVPSAG</sequence>
<comment type="caution">
    <text evidence="1">The sequence shown here is derived from an EMBL/GenBank/DDBJ whole genome shotgun (WGS) entry which is preliminary data.</text>
</comment>
<reference evidence="1 2" key="1">
    <citation type="journal article" date="2012" name="ISME J.">
        <title>Nitrification expanded: discovery, physiology and genomics of a nitrite-oxidizing bacterium from the phylum Chloroflexi.</title>
        <authorList>
            <person name="Sorokin D.Y."/>
            <person name="Lucker S."/>
            <person name="Vejmelkova D."/>
            <person name="Kostrikina N.A."/>
            <person name="Kleerebezem R."/>
            <person name="Rijpstra W.I."/>
            <person name="Damste J.S."/>
            <person name="Le Paslier D."/>
            <person name="Muyzer G."/>
            <person name="Wagner M."/>
            <person name="van Loosdrecht M.C."/>
            <person name="Daims H."/>
        </authorList>
    </citation>
    <scope>NUCLEOTIDE SEQUENCE [LARGE SCALE GENOMIC DNA]</scope>
    <source>
        <strain evidence="2">none</strain>
    </source>
</reference>
<name>I4EGA6_9BACT</name>